<accession>A0ABZ1D309</accession>
<gene>
    <name evidence="2" type="ORF">IL334_005387</name>
</gene>
<organism evidence="2 3">
    <name type="scientific">Kwoniella shivajii</name>
    <dbReference type="NCBI Taxonomy" id="564305"/>
    <lineage>
        <taxon>Eukaryota</taxon>
        <taxon>Fungi</taxon>
        <taxon>Dikarya</taxon>
        <taxon>Basidiomycota</taxon>
        <taxon>Agaricomycotina</taxon>
        <taxon>Tremellomycetes</taxon>
        <taxon>Tremellales</taxon>
        <taxon>Cryptococcaceae</taxon>
        <taxon>Kwoniella</taxon>
    </lineage>
</organism>
<name>A0ABZ1D309_9TREE</name>
<keyword evidence="3" id="KW-1185">Reference proteome</keyword>
<evidence type="ECO:0000313" key="3">
    <source>
        <dbReference type="Proteomes" id="UP001329825"/>
    </source>
</evidence>
<sequence>MSSSERGTYTRLYPPDPRVHDDTLYDPSDIPTVYVSASYNRKDKKVERRVITNRGLTLKTGQRLRHFDEYTSLCDGEVQTLVPDSQAFKEATAMLNDEDVNKRLQGALQARLSFTKSHLKSYQAFALDPKAMDELTDIMLHFNKKRFNRNMNNSYLCLITSSPNSTVDENGEIGEEESKEVIDLKVAQSWVNLSNVTNTLPAHTLGKRVQRYRDESGKYPSESTIKSWAKEDGMGVNILSITEPTAAKLHFLTSVCDDSEPDTQPPGADETSLPSEIDEDYTSSNETPESHAAADYTALDPSAERSPEDETGNSQMSEITADYTSECGDADTTPDYRWDPTIDPPPRGLRAVQGWT</sequence>
<evidence type="ECO:0000256" key="1">
    <source>
        <dbReference type="SAM" id="MobiDB-lite"/>
    </source>
</evidence>
<dbReference type="EMBL" id="CP141887">
    <property type="protein sequence ID" value="WRT68411.1"/>
    <property type="molecule type" value="Genomic_DNA"/>
</dbReference>
<dbReference type="GeneID" id="87957518"/>
<feature type="region of interest" description="Disordered" evidence="1">
    <location>
        <begin position="256"/>
        <end position="356"/>
    </location>
</feature>
<proteinExistence type="predicted"/>
<protein>
    <submittedName>
        <fullName evidence="2">Uncharacterized protein</fullName>
    </submittedName>
</protein>
<dbReference type="RefSeq" id="XP_062793151.1">
    <property type="nucleotide sequence ID" value="XM_062937100.1"/>
</dbReference>
<reference evidence="2 3" key="1">
    <citation type="submission" date="2024-01" db="EMBL/GenBank/DDBJ databases">
        <title>Comparative genomics of Cryptococcus and Kwoniella reveals pathogenesis evolution and contrasting modes of karyotype evolution via chromosome fusion or intercentromeric recombination.</title>
        <authorList>
            <person name="Coelho M.A."/>
            <person name="David-Palma M."/>
            <person name="Shea T."/>
            <person name="Bowers K."/>
            <person name="McGinley-Smith S."/>
            <person name="Mohammad A.W."/>
            <person name="Gnirke A."/>
            <person name="Yurkov A.M."/>
            <person name="Nowrousian M."/>
            <person name="Sun S."/>
            <person name="Cuomo C.A."/>
            <person name="Heitman J."/>
        </authorList>
    </citation>
    <scope>NUCLEOTIDE SEQUENCE [LARGE SCALE GENOMIC DNA]</scope>
    <source>
        <strain evidence="2">CBS 11374</strain>
    </source>
</reference>
<evidence type="ECO:0000313" key="2">
    <source>
        <dbReference type="EMBL" id="WRT68411.1"/>
    </source>
</evidence>
<dbReference type="Proteomes" id="UP001329825">
    <property type="component" value="Chromosome 7"/>
</dbReference>
<feature type="region of interest" description="Disordered" evidence="1">
    <location>
        <begin position="1"/>
        <end position="20"/>
    </location>
</feature>